<keyword evidence="1" id="KW-0812">Transmembrane</keyword>
<feature type="transmembrane region" description="Helical" evidence="1">
    <location>
        <begin position="9"/>
        <end position="29"/>
    </location>
</feature>
<reference evidence="2" key="1">
    <citation type="submission" date="2014-09" db="EMBL/GenBank/DDBJ databases">
        <authorList>
            <person name="Magalhaes I.L.F."/>
            <person name="Oliveira U."/>
            <person name="Santos F.R."/>
            <person name="Vidigal T.H.D.A."/>
            <person name="Brescovit A.D."/>
            <person name="Santos A.J."/>
        </authorList>
    </citation>
    <scope>NUCLEOTIDE SEQUENCE</scope>
    <source>
        <tissue evidence="2">Shoot tissue taken approximately 20 cm above the soil surface</tissue>
    </source>
</reference>
<protein>
    <submittedName>
        <fullName evidence="2">Uncharacterized protein</fullName>
    </submittedName>
</protein>
<dbReference type="AlphaFoldDB" id="A0A0A9HFX7"/>
<sequence>MLLYCTKPVYFLSLTCWFSFSASVMTRVANTRLTA</sequence>
<proteinExistence type="predicted"/>
<accession>A0A0A9HFX7</accession>
<dbReference type="EMBL" id="GBRH01161831">
    <property type="protein sequence ID" value="JAE36065.1"/>
    <property type="molecule type" value="Transcribed_RNA"/>
</dbReference>
<evidence type="ECO:0000256" key="1">
    <source>
        <dbReference type="SAM" id="Phobius"/>
    </source>
</evidence>
<keyword evidence="1" id="KW-0472">Membrane</keyword>
<reference evidence="2" key="2">
    <citation type="journal article" date="2015" name="Data Brief">
        <title>Shoot transcriptome of the giant reed, Arundo donax.</title>
        <authorList>
            <person name="Barrero R.A."/>
            <person name="Guerrero F.D."/>
            <person name="Moolhuijzen P."/>
            <person name="Goolsby J.A."/>
            <person name="Tidwell J."/>
            <person name="Bellgard S.E."/>
            <person name="Bellgard M.I."/>
        </authorList>
    </citation>
    <scope>NUCLEOTIDE SEQUENCE</scope>
    <source>
        <tissue evidence="2">Shoot tissue taken approximately 20 cm above the soil surface</tissue>
    </source>
</reference>
<organism evidence="2">
    <name type="scientific">Arundo donax</name>
    <name type="common">Giant reed</name>
    <name type="synonym">Donax arundinaceus</name>
    <dbReference type="NCBI Taxonomy" id="35708"/>
    <lineage>
        <taxon>Eukaryota</taxon>
        <taxon>Viridiplantae</taxon>
        <taxon>Streptophyta</taxon>
        <taxon>Embryophyta</taxon>
        <taxon>Tracheophyta</taxon>
        <taxon>Spermatophyta</taxon>
        <taxon>Magnoliopsida</taxon>
        <taxon>Liliopsida</taxon>
        <taxon>Poales</taxon>
        <taxon>Poaceae</taxon>
        <taxon>PACMAD clade</taxon>
        <taxon>Arundinoideae</taxon>
        <taxon>Arundineae</taxon>
        <taxon>Arundo</taxon>
    </lineage>
</organism>
<name>A0A0A9HFX7_ARUDO</name>
<evidence type="ECO:0000313" key="2">
    <source>
        <dbReference type="EMBL" id="JAE36065.1"/>
    </source>
</evidence>
<keyword evidence="1" id="KW-1133">Transmembrane helix</keyword>